<reference evidence="1" key="1">
    <citation type="submission" date="2020-06" db="EMBL/GenBank/DDBJ databases">
        <title>Draft genome sequences of strains closely related to Aspergillus parafelis and Aspergillus hiratsukae.</title>
        <authorList>
            <person name="Dos Santos R.A.C."/>
            <person name="Rivero-Menendez O."/>
            <person name="Steenwyk J.L."/>
            <person name="Mead M.E."/>
            <person name="Goldman G.H."/>
            <person name="Alastruey-Izquierdo A."/>
            <person name="Rokas A."/>
        </authorList>
    </citation>
    <scope>NUCLEOTIDE SEQUENCE</scope>
    <source>
        <strain evidence="1">CNM-CM5623</strain>
    </source>
</reference>
<sequence length="350" mass="38654">MTVTTLPAFNDLVAHALVSQKSIRPEQLIVLDNSSKYQPHGFKQNTSQEQNLAAIFNTMATLNRMALEDPRTCAGKLGPSFRDALLQAADEIATLADNRPIRYVELGPEPWKSRAILERLLAAGVKLRQYVGIDINPESEQTMRKALVPVIGEERFSYWVEDFYKCSVAGFPKPKDETTSTEDLVTVVTNLGFQEGNDLPARIGPMLKSITRPGDILLSEMQVFGGGADPGLIEQFYQHPEMNRFSGLVGECFESGSDGAAAASGSGASASRKHVFYLVPLQTEIGSVNVATTLAPVRVNGHKKYVLTNSCLKYTREQFQQAREYSGDFVVKLWQETGDKSVVFQVSQRR</sequence>
<name>A0A8H6PRB7_9EURO</name>
<comment type="caution">
    <text evidence="1">The sequence shown here is derived from an EMBL/GenBank/DDBJ whole genome shotgun (WGS) entry which is preliminary data.</text>
</comment>
<evidence type="ECO:0008006" key="3">
    <source>
        <dbReference type="Google" id="ProtNLM"/>
    </source>
</evidence>
<gene>
    <name evidence="1" type="ORF">CNMCM5623_003868</name>
</gene>
<dbReference type="Proteomes" id="UP000654922">
    <property type="component" value="Unassembled WGS sequence"/>
</dbReference>
<proteinExistence type="predicted"/>
<protein>
    <recommendedName>
        <fullName evidence="3">Histidine-specific methyltransferase SAM-dependent domain-containing protein</fullName>
    </recommendedName>
</protein>
<dbReference type="OrthoDB" id="2838793at2759"/>
<evidence type="ECO:0000313" key="2">
    <source>
        <dbReference type="Proteomes" id="UP000654922"/>
    </source>
</evidence>
<organism evidence="1 2">
    <name type="scientific">Aspergillus felis</name>
    <dbReference type="NCBI Taxonomy" id="1287682"/>
    <lineage>
        <taxon>Eukaryota</taxon>
        <taxon>Fungi</taxon>
        <taxon>Dikarya</taxon>
        <taxon>Ascomycota</taxon>
        <taxon>Pezizomycotina</taxon>
        <taxon>Eurotiomycetes</taxon>
        <taxon>Eurotiomycetidae</taxon>
        <taxon>Eurotiales</taxon>
        <taxon>Aspergillaceae</taxon>
        <taxon>Aspergillus</taxon>
        <taxon>Aspergillus subgen. Fumigati</taxon>
    </lineage>
</organism>
<accession>A0A8H6PRB7</accession>
<evidence type="ECO:0000313" key="1">
    <source>
        <dbReference type="EMBL" id="KAF7158704.1"/>
    </source>
</evidence>
<dbReference type="EMBL" id="JACBAE010001384">
    <property type="protein sequence ID" value="KAF7158704.1"/>
    <property type="molecule type" value="Genomic_DNA"/>
</dbReference>
<dbReference type="AlphaFoldDB" id="A0A8H6PRB7"/>